<organism evidence="2 3">
    <name type="scientific">Phreatobacter stygius</name>
    <dbReference type="NCBI Taxonomy" id="1940610"/>
    <lineage>
        <taxon>Bacteria</taxon>
        <taxon>Pseudomonadati</taxon>
        <taxon>Pseudomonadota</taxon>
        <taxon>Alphaproteobacteria</taxon>
        <taxon>Hyphomicrobiales</taxon>
        <taxon>Phreatobacteraceae</taxon>
        <taxon>Phreatobacter</taxon>
    </lineage>
</organism>
<keyword evidence="2" id="KW-0121">Carboxypeptidase</keyword>
<dbReference type="KEGG" id="pstg:E8M01_23870"/>
<keyword evidence="3" id="KW-1185">Reference proteome</keyword>
<feature type="transmembrane region" description="Helical" evidence="1">
    <location>
        <begin position="20"/>
        <end position="37"/>
    </location>
</feature>
<dbReference type="InterPro" id="IPR008969">
    <property type="entry name" value="CarboxyPept-like_regulatory"/>
</dbReference>
<protein>
    <submittedName>
        <fullName evidence="2">Carboxypeptidase regulatory-like domain-containing protein</fullName>
    </submittedName>
</protein>
<keyword evidence="1" id="KW-0472">Membrane</keyword>
<proteinExistence type="predicted"/>
<dbReference type="EMBL" id="CP039690">
    <property type="protein sequence ID" value="QCI67016.1"/>
    <property type="molecule type" value="Genomic_DNA"/>
</dbReference>
<dbReference type="OrthoDB" id="7270321at2"/>
<sequence>MSDEDDITRPRWQRLLLNRFVLVPLTLALVAGGWNLYTLRHDDGIVTGQVVDDAGAPVADATVTLWTFNFTTFAETAKVMSRRDGRFSFVGNPSHNIQVSAEKPGTGRSARVPIRLYFRSQNVGLPEPLRLRQGG</sequence>
<evidence type="ECO:0000313" key="3">
    <source>
        <dbReference type="Proteomes" id="UP000298781"/>
    </source>
</evidence>
<keyword evidence="2" id="KW-0378">Hydrolase</keyword>
<dbReference type="Proteomes" id="UP000298781">
    <property type="component" value="Chromosome"/>
</dbReference>
<dbReference type="AlphaFoldDB" id="A0A4D7BCA8"/>
<gene>
    <name evidence="2" type="ORF">E8M01_23870</name>
</gene>
<dbReference type="SUPFAM" id="SSF49464">
    <property type="entry name" value="Carboxypeptidase regulatory domain-like"/>
    <property type="match status" value="1"/>
</dbReference>
<keyword evidence="2" id="KW-0645">Protease</keyword>
<evidence type="ECO:0000313" key="2">
    <source>
        <dbReference type="EMBL" id="QCI67016.1"/>
    </source>
</evidence>
<dbReference type="Gene3D" id="2.60.40.1120">
    <property type="entry name" value="Carboxypeptidase-like, regulatory domain"/>
    <property type="match status" value="1"/>
</dbReference>
<keyword evidence="1" id="KW-0812">Transmembrane</keyword>
<keyword evidence="1" id="KW-1133">Transmembrane helix</keyword>
<evidence type="ECO:0000256" key="1">
    <source>
        <dbReference type="SAM" id="Phobius"/>
    </source>
</evidence>
<name>A0A4D7BCA8_9HYPH</name>
<accession>A0A4D7BCA8</accession>
<dbReference type="RefSeq" id="WP_136962454.1">
    <property type="nucleotide sequence ID" value="NZ_CP039690.1"/>
</dbReference>
<reference evidence="2 3" key="1">
    <citation type="submission" date="2019-04" db="EMBL/GenBank/DDBJ databases">
        <title>Phreatobacter aquaticus sp. nov.</title>
        <authorList>
            <person name="Choi A."/>
        </authorList>
    </citation>
    <scope>NUCLEOTIDE SEQUENCE [LARGE SCALE GENOMIC DNA]</scope>
    <source>
        <strain evidence="2 3">KCTC 52518</strain>
    </source>
</reference>
<dbReference type="GO" id="GO:0004180">
    <property type="term" value="F:carboxypeptidase activity"/>
    <property type="evidence" value="ECO:0007669"/>
    <property type="project" value="UniProtKB-KW"/>
</dbReference>
<dbReference type="Pfam" id="PF13620">
    <property type="entry name" value="CarboxypepD_reg"/>
    <property type="match status" value="1"/>
</dbReference>